<organism evidence="4 5">
    <name type="scientific">Paenibacillus sedimenti</name>
    <dbReference type="NCBI Taxonomy" id="2770274"/>
    <lineage>
        <taxon>Bacteria</taxon>
        <taxon>Bacillati</taxon>
        <taxon>Bacillota</taxon>
        <taxon>Bacilli</taxon>
        <taxon>Bacillales</taxon>
        <taxon>Paenibacillaceae</taxon>
        <taxon>Paenibacillus</taxon>
    </lineage>
</organism>
<dbReference type="PANTHER" id="PTHR33569:SF1">
    <property type="entry name" value="UREASE"/>
    <property type="match status" value="1"/>
</dbReference>
<dbReference type="InterPro" id="IPR050069">
    <property type="entry name" value="Urease_subunit"/>
</dbReference>
<sequence>MVPGEYRTGKGFIEMNAGRQTIEVIVTNTGDRPIQVGSHFHFFEVNRALDFPRQQAYGMRLDIPAGTAVRFEPGEQKPVQLVELGGAKLSYGLNGLTKGKAVQGHMPADVRDRWKAWEGKPGESNRS</sequence>
<comment type="caution">
    <text evidence="4">The sequence shown here is derived from an EMBL/GenBank/DDBJ whole genome shotgun (WGS) entry which is preliminary data.</text>
</comment>
<keyword evidence="5" id="KW-1185">Reference proteome</keyword>
<comment type="subunit">
    <text evidence="3">Heterotrimer of UreA (gamma), UreB (beta) and UreC (alpha) subunits. Three heterotrimers associate to form the active enzyme.</text>
</comment>
<comment type="catalytic activity">
    <reaction evidence="2 3">
        <text>urea + 2 H2O + H(+) = hydrogencarbonate + 2 NH4(+)</text>
        <dbReference type="Rhea" id="RHEA:20557"/>
        <dbReference type="ChEBI" id="CHEBI:15377"/>
        <dbReference type="ChEBI" id="CHEBI:15378"/>
        <dbReference type="ChEBI" id="CHEBI:16199"/>
        <dbReference type="ChEBI" id="CHEBI:17544"/>
        <dbReference type="ChEBI" id="CHEBI:28938"/>
        <dbReference type="EC" id="3.5.1.5"/>
    </reaction>
</comment>
<comment type="subcellular location">
    <subcellularLocation>
        <location evidence="3">Cytoplasm</location>
    </subcellularLocation>
</comment>
<accession>A0A926KTY1</accession>
<gene>
    <name evidence="3" type="primary">ureB</name>
    <name evidence="4" type="ORF">ICC18_25520</name>
</gene>
<dbReference type="GO" id="GO:0009039">
    <property type="term" value="F:urease activity"/>
    <property type="evidence" value="ECO:0007669"/>
    <property type="project" value="UniProtKB-UniRule"/>
</dbReference>
<evidence type="ECO:0000256" key="2">
    <source>
        <dbReference type="ARBA" id="ARBA00047778"/>
    </source>
</evidence>
<dbReference type="FunFam" id="2.10.150.10:FF:000001">
    <property type="entry name" value="Urease subunit beta"/>
    <property type="match status" value="1"/>
</dbReference>
<evidence type="ECO:0000256" key="3">
    <source>
        <dbReference type="HAMAP-Rule" id="MF_01954"/>
    </source>
</evidence>
<comment type="similarity">
    <text evidence="3">Belongs to the urease beta subunit family.</text>
</comment>
<dbReference type="NCBIfam" id="TIGR00192">
    <property type="entry name" value="urease_beta"/>
    <property type="match status" value="1"/>
</dbReference>
<evidence type="ECO:0000313" key="4">
    <source>
        <dbReference type="EMBL" id="MBD0383467.1"/>
    </source>
</evidence>
<comment type="pathway">
    <text evidence="3">Nitrogen metabolism; urea degradation; CO(2) and NH(3) from urea (urease route): step 1/1.</text>
</comment>
<protein>
    <recommendedName>
        <fullName evidence="3">Urease subunit beta</fullName>
        <ecNumber evidence="3">3.5.1.5</ecNumber>
    </recommendedName>
    <alternativeName>
        <fullName evidence="3">Urea amidohydrolase subunit beta</fullName>
    </alternativeName>
</protein>
<dbReference type="CDD" id="cd00407">
    <property type="entry name" value="Urease_beta"/>
    <property type="match status" value="1"/>
</dbReference>
<dbReference type="PANTHER" id="PTHR33569">
    <property type="entry name" value="UREASE"/>
    <property type="match status" value="1"/>
</dbReference>
<reference evidence="4" key="1">
    <citation type="submission" date="2020-09" db="EMBL/GenBank/DDBJ databases">
        <title>Draft Genome Sequence of Paenibacillus sp. WST5.</title>
        <authorList>
            <person name="Bao Z."/>
        </authorList>
    </citation>
    <scope>NUCLEOTIDE SEQUENCE</scope>
    <source>
        <strain evidence="4">WST5</strain>
    </source>
</reference>
<proteinExistence type="inferred from homology"/>
<keyword evidence="1 3" id="KW-0378">Hydrolase</keyword>
<dbReference type="GO" id="GO:0035550">
    <property type="term" value="C:urease complex"/>
    <property type="evidence" value="ECO:0007669"/>
    <property type="project" value="InterPro"/>
</dbReference>
<dbReference type="HAMAP" id="MF_01954">
    <property type="entry name" value="Urease_beta"/>
    <property type="match status" value="1"/>
</dbReference>
<dbReference type="Proteomes" id="UP000650466">
    <property type="component" value="Unassembled WGS sequence"/>
</dbReference>
<dbReference type="NCBIfam" id="NF009682">
    <property type="entry name" value="PRK13203.1"/>
    <property type="match status" value="1"/>
</dbReference>
<dbReference type="InterPro" id="IPR002019">
    <property type="entry name" value="Urease_beta-like"/>
</dbReference>
<dbReference type="GO" id="GO:0043419">
    <property type="term" value="P:urea catabolic process"/>
    <property type="evidence" value="ECO:0007669"/>
    <property type="project" value="UniProtKB-UniRule"/>
</dbReference>
<dbReference type="RefSeq" id="WP_188177376.1">
    <property type="nucleotide sequence ID" value="NZ_JACVVD010000011.1"/>
</dbReference>
<dbReference type="Pfam" id="PF00699">
    <property type="entry name" value="Urease_beta"/>
    <property type="match status" value="1"/>
</dbReference>
<dbReference type="EMBL" id="JACVVD010000011">
    <property type="protein sequence ID" value="MBD0383467.1"/>
    <property type="molecule type" value="Genomic_DNA"/>
</dbReference>
<keyword evidence="3" id="KW-0963">Cytoplasm</keyword>
<dbReference type="SUPFAM" id="SSF51278">
    <property type="entry name" value="Urease, beta-subunit"/>
    <property type="match status" value="1"/>
</dbReference>
<dbReference type="Gene3D" id="2.10.150.10">
    <property type="entry name" value="Urease, beta subunit"/>
    <property type="match status" value="1"/>
</dbReference>
<name>A0A926KTY1_9BACL</name>
<dbReference type="AlphaFoldDB" id="A0A926KTY1"/>
<evidence type="ECO:0000313" key="5">
    <source>
        <dbReference type="Proteomes" id="UP000650466"/>
    </source>
</evidence>
<evidence type="ECO:0000256" key="1">
    <source>
        <dbReference type="ARBA" id="ARBA00022801"/>
    </source>
</evidence>
<dbReference type="InterPro" id="IPR036461">
    <property type="entry name" value="Urease_betasu_sf"/>
</dbReference>
<dbReference type="EC" id="3.5.1.5" evidence="3"/>